<evidence type="ECO:0000313" key="2">
    <source>
        <dbReference type="Proteomes" id="UP000887575"/>
    </source>
</evidence>
<keyword evidence="2" id="KW-1185">Reference proteome</keyword>
<name>A0AAF3JAU0_9BILA</name>
<evidence type="ECO:0000256" key="1">
    <source>
        <dbReference type="SAM" id="Phobius"/>
    </source>
</evidence>
<dbReference type="WBParaSite" id="MBELARI_LOCUS7364">
    <property type="protein sequence ID" value="MBELARI_LOCUS7364"/>
    <property type="gene ID" value="MBELARI_LOCUS7364"/>
</dbReference>
<dbReference type="InterPro" id="IPR036719">
    <property type="entry name" value="Neuro-gated_channel_TM_sf"/>
</dbReference>
<dbReference type="GO" id="GO:0016020">
    <property type="term" value="C:membrane"/>
    <property type="evidence" value="ECO:0007669"/>
    <property type="project" value="InterPro"/>
</dbReference>
<evidence type="ECO:0000313" key="3">
    <source>
        <dbReference type="WBParaSite" id="MBELARI_LOCUS7364"/>
    </source>
</evidence>
<reference evidence="3" key="1">
    <citation type="submission" date="2024-02" db="UniProtKB">
        <authorList>
            <consortium name="WormBaseParasite"/>
        </authorList>
    </citation>
    <scope>IDENTIFICATION</scope>
</reference>
<organism evidence="2 3">
    <name type="scientific">Mesorhabditis belari</name>
    <dbReference type="NCBI Taxonomy" id="2138241"/>
    <lineage>
        <taxon>Eukaryota</taxon>
        <taxon>Metazoa</taxon>
        <taxon>Ecdysozoa</taxon>
        <taxon>Nematoda</taxon>
        <taxon>Chromadorea</taxon>
        <taxon>Rhabditida</taxon>
        <taxon>Rhabditina</taxon>
        <taxon>Rhabditomorpha</taxon>
        <taxon>Rhabditoidea</taxon>
        <taxon>Rhabditidae</taxon>
        <taxon>Mesorhabditinae</taxon>
        <taxon>Mesorhabditis</taxon>
    </lineage>
</organism>
<feature type="transmembrane region" description="Helical" evidence="1">
    <location>
        <begin position="88"/>
        <end position="109"/>
    </location>
</feature>
<accession>A0AAF3JAU0</accession>
<keyword evidence="1" id="KW-0812">Transmembrane</keyword>
<dbReference type="Proteomes" id="UP000887575">
    <property type="component" value="Unassembled WGS sequence"/>
</dbReference>
<dbReference type="SUPFAM" id="SSF90112">
    <property type="entry name" value="Neurotransmitter-gated ion-channel transmembrane pore"/>
    <property type="match status" value="1"/>
</dbReference>
<dbReference type="Gene3D" id="1.20.58.390">
    <property type="entry name" value="Neurotransmitter-gated ion-channel transmembrane domain"/>
    <property type="match status" value="1"/>
</dbReference>
<dbReference type="InterPro" id="IPR038050">
    <property type="entry name" value="Neuro_actylchol_rec"/>
</dbReference>
<sequence length="115" mass="13058">METQLDKIMLGLSSLMSIAVLLDIVGEAIPRNQTFPLIGIYITVCVSIIAVGCVILLWMPFVKDLPLQEIKKKNFLQRILSIISRPNIILLGIFQGLNVINIIVFFSFWRTDRIK</sequence>
<keyword evidence="1" id="KW-0472">Membrane</keyword>
<keyword evidence="1" id="KW-1133">Transmembrane helix</keyword>
<dbReference type="AlphaFoldDB" id="A0AAF3JAU0"/>
<protein>
    <submittedName>
        <fullName evidence="3">Uncharacterized protein</fullName>
    </submittedName>
</protein>
<proteinExistence type="predicted"/>
<feature type="transmembrane region" description="Helical" evidence="1">
    <location>
        <begin position="38"/>
        <end position="62"/>
    </location>
</feature>
<dbReference type="GO" id="GO:0006811">
    <property type="term" value="P:monoatomic ion transport"/>
    <property type="evidence" value="ECO:0007669"/>
    <property type="project" value="InterPro"/>
</dbReference>